<name>A0A9J5XUI0_SOLCO</name>
<protein>
    <submittedName>
        <fullName evidence="1">Uncharacterized protein</fullName>
    </submittedName>
</protein>
<accession>A0A9J5XUI0</accession>
<sequence length="208" mass="24196">MDIVYSLAFISARFSRATLSLTDETKVEEESLDFTFLAPKSSESFLEKSPRHMKWDSKIRVRSMPKGRLEGSDMTSVIAKMMKDERCTLTPETSLWRAKISIKQANTGFINNHGHIEDISPTLKLKKIFDVAIKRGENIKSHNHRSHHEAYLEMKHRDRRNQIIRILRIDKDGRRSLAFVLVARAFTSNGGGGKRGFRYFRWKLREKE</sequence>
<dbReference type="EMBL" id="JACXVP010000008">
    <property type="protein sequence ID" value="KAG5591394.1"/>
    <property type="molecule type" value="Genomic_DNA"/>
</dbReference>
<keyword evidence="2" id="KW-1185">Reference proteome</keyword>
<dbReference type="Proteomes" id="UP000824120">
    <property type="component" value="Chromosome 8"/>
</dbReference>
<evidence type="ECO:0000313" key="1">
    <source>
        <dbReference type="EMBL" id="KAG5591394.1"/>
    </source>
</evidence>
<gene>
    <name evidence="1" type="ORF">H5410_041908</name>
</gene>
<proteinExistence type="predicted"/>
<reference evidence="1 2" key="1">
    <citation type="submission" date="2020-09" db="EMBL/GenBank/DDBJ databases">
        <title>De no assembly of potato wild relative species, Solanum commersonii.</title>
        <authorList>
            <person name="Cho K."/>
        </authorList>
    </citation>
    <scope>NUCLEOTIDE SEQUENCE [LARGE SCALE GENOMIC DNA]</scope>
    <source>
        <strain evidence="1">LZ3.2</strain>
        <tissue evidence="1">Leaf</tissue>
    </source>
</reference>
<organism evidence="1 2">
    <name type="scientific">Solanum commersonii</name>
    <name type="common">Commerson's wild potato</name>
    <name type="synonym">Commerson's nightshade</name>
    <dbReference type="NCBI Taxonomy" id="4109"/>
    <lineage>
        <taxon>Eukaryota</taxon>
        <taxon>Viridiplantae</taxon>
        <taxon>Streptophyta</taxon>
        <taxon>Embryophyta</taxon>
        <taxon>Tracheophyta</taxon>
        <taxon>Spermatophyta</taxon>
        <taxon>Magnoliopsida</taxon>
        <taxon>eudicotyledons</taxon>
        <taxon>Gunneridae</taxon>
        <taxon>Pentapetalae</taxon>
        <taxon>asterids</taxon>
        <taxon>lamiids</taxon>
        <taxon>Solanales</taxon>
        <taxon>Solanaceae</taxon>
        <taxon>Solanoideae</taxon>
        <taxon>Solaneae</taxon>
        <taxon>Solanum</taxon>
    </lineage>
</organism>
<comment type="caution">
    <text evidence="1">The sequence shown here is derived from an EMBL/GenBank/DDBJ whole genome shotgun (WGS) entry which is preliminary data.</text>
</comment>
<dbReference type="AlphaFoldDB" id="A0A9J5XUI0"/>
<evidence type="ECO:0000313" key="2">
    <source>
        <dbReference type="Proteomes" id="UP000824120"/>
    </source>
</evidence>